<reference evidence="1" key="2">
    <citation type="submission" date="2021-04" db="EMBL/GenBank/DDBJ databases">
        <authorList>
            <person name="Gilroy R."/>
        </authorList>
    </citation>
    <scope>NUCLEOTIDE SEQUENCE</scope>
    <source>
        <strain evidence="1">ChiSxjej1B13-11774</strain>
    </source>
</reference>
<accession>A0A9D2ERD5</accession>
<evidence type="ECO:0000313" key="2">
    <source>
        <dbReference type="Proteomes" id="UP000824048"/>
    </source>
</evidence>
<reference evidence="1" key="1">
    <citation type="journal article" date="2021" name="PeerJ">
        <title>Extensive microbial diversity within the chicken gut microbiome revealed by metagenomics and culture.</title>
        <authorList>
            <person name="Gilroy R."/>
            <person name="Ravi A."/>
            <person name="Getino M."/>
            <person name="Pursley I."/>
            <person name="Horton D.L."/>
            <person name="Alikhan N.F."/>
            <person name="Baker D."/>
            <person name="Gharbi K."/>
            <person name="Hall N."/>
            <person name="Watson M."/>
            <person name="Adriaenssens E.M."/>
            <person name="Foster-Nyarko E."/>
            <person name="Jarju S."/>
            <person name="Secka A."/>
            <person name="Antonio M."/>
            <person name="Oren A."/>
            <person name="Chaudhuri R.R."/>
            <person name="La Ragione R."/>
            <person name="Hildebrand F."/>
            <person name="Pallen M.J."/>
        </authorList>
    </citation>
    <scope>NUCLEOTIDE SEQUENCE</scope>
    <source>
        <strain evidence="1">ChiSxjej1B13-11774</strain>
    </source>
</reference>
<dbReference type="AlphaFoldDB" id="A0A9D2ERD5"/>
<protein>
    <submittedName>
        <fullName evidence="1">N-acetyl sugar amidotransferase</fullName>
    </submittedName>
</protein>
<dbReference type="EMBL" id="DXBP01000039">
    <property type="protein sequence ID" value="HIZ42120.1"/>
    <property type="molecule type" value="Genomic_DNA"/>
</dbReference>
<proteinExistence type="predicted"/>
<organism evidence="1 2">
    <name type="scientific">Candidatus Gemmiger excrementigallinarum</name>
    <dbReference type="NCBI Taxonomy" id="2838609"/>
    <lineage>
        <taxon>Bacteria</taxon>
        <taxon>Bacillati</taxon>
        <taxon>Bacillota</taxon>
        <taxon>Clostridia</taxon>
        <taxon>Eubacteriales</taxon>
        <taxon>Gemmiger</taxon>
    </lineage>
</organism>
<comment type="caution">
    <text evidence="1">The sequence shown here is derived from an EMBL/GenBank/DDBJ whole genome shotgun (WGS) entry which is preliminary data.</text>
</comment>
<dbReference type="InterPro" id="IPR014729">
    <property type="entry name" value="Rossmann-like_a/b/a_fold"/>
</dbReference>
<dbReference type="InterPro" id="IPR020022">
    <property type="entry name" value="N-acetyl_sugar_amidoTrfase"/>
</dbReference>
<gene>
    <name evidence="1" type="ORF">H9811_06125</name>
</gene>
<evidence type="ECO:0000313" key="1">
    <source>
        <dbReference type="EMBL" id="HIZ42120.1"/>
    </source>
</evidence>
<dbReference type="Gene3D" id="3.40.50.620">
    <property type="entry name" value="HUPs"/>
    <property type="match status" value="1"/>
</dbReference>
<dbReference type="SUPFAM" id="SSF52402">
    <property type="entry name" value="Adenine nucleotide alpha hydrolases-like"/>
    <property type="match status" value="1"/>
</dbReference>
<dbReference type="Proteomes" id="UP000824048">
    <property type="component" value="Unassembled WGS sequence"/>
</dbReference>
<sequence>MRYCKKCTMPDTRPGITFDAEGVCSACRHYENRKNVDWDARFKEFEAYCNKYRGMNGPGGYDCAVAVSGGKDSHFQVWMLKEVMHMNPILFSVEDNFPMTQAGIHNLKNISEEFGCTIISCKPNIKAQKILMRKFFEKYGKPTWYVDRLIYTFPLHMAAKFNTPMLCYGENVSFEYGGNADKETYSAMDQIENGVAVGFPMEELVGDGVTENDLSLTLAPSAEERAKLDPFYMSYFVPWNSYKNYQIAKAHGFHDLTHEWDRTHHAENFDQIDSRAYLVHSWLKYPKFGHAAATDYTARYIRYGMMTREEAIPIIKERDGKLDPLCVRDFCNFCGYTESEFWTIMDKFYNRDLFEKNDCGEWVLKHPIWEEDKA</sequence>
<name>A0A9D2ERD5_9FIRM</name>
<dbReference type="NCBIfam" id="TIGR03573">
    <property type="entry name" value="WbuX"/>
    <property type="match status" value="1"/>
</dbReference>